<evidence type="ECO:0000256" key="1">
    <source>
        <dbReference type="SAM" id="MobiDB-lite"/>
    </source>
</evidence>
<dbReference type="EMBL" id="KT001914">
    <property type="protein sequence ID" value="AKU43603.1"/>
    <property type="molecule type" value="Genomic_DNA"/>
</dbReference>
<name>A0A0K1LN15_9CAUD</name>
<proteinExistence type="predicted"/>
<organism evidence="3 4">
    <name type="scientific">Caulobacter phage Seuss</name>
    <dbReference type="NCBI Taxonomy" id="1675601"/>
    <lineage>
        <taxon>Viruses</taxon>
        <taxon>Duplodnaviria</taxon>
        <taxon>Heunggongvirae</taxon>
        <taxon>Uroviricota</taxon>
        <taxon>Caudoviricetes</taxon>
        <taxon>Seussvirus</taxon>
        <taxon>Seussvirus seuss</taxon>
    </lineage>
</organism>
<dbReference type="Proteomes" id="UP000221339">
    <property type="component" value="Segment"/>
</dbReference>
<dbReference type="InterPro" id="IPR001387">
    <property type="entry name" value="Cro/C1-type_HTH"/>
</dbReference>
<feature type="domain" description="HTH cro/C1-type" evidence="2">
    <location>
        <begin position="77"/>
        <end position="131"/>
    </location>
</feature>
<evidence type="ECO:0000313" key="4">
    <source>
        <dbReference type="Proteomes" id="UP000221339"/>
    </source>
</evidence>
<keyword evidence="4" id="KW-1185">Reference proteome</keyword>
<reference evidence="3 4" key="1">
    <citation type="journal article" date="2015" name="Genome Announc.">
        <title>Complete Genome Sequence of Caulobacter crescentus Siphophage Seuss.</title>
        <authorList>
            <person name="Sloan J.M."/>
            <person name="Keene J.L."/>
            <person name="Cahill J.L."/>
            <person name="Rasche E.S."/>
            <person name="Kuty Everett G.F."/>
        </authorList>
    </citation>
    <scope>NUCLEOTIDE SEQUENCE [LARGE SCALE GENOMIC DNA]</scope>
</reference>
<dbReference type="SUPFAM" id="SSF47413">
    <property type="entry name" value="lambda repressor-like DNA-binding domains"/>
    <property type="match status" value="1"/>
</dbReference>
<evidence type="ECO:0000313" key="3">
    <source>
        <dbReference type="EMBL" id="AKU43603.1"/>
    </source>
</evidence>
<protein>
    <submittedName>
        <fullName evidence="3">Transcriptional regulator</fullName>
    </submittedName>
</protein>
<dbReference type="SMART" id="SM00530">
    <property type="entry name" value="HTH_XRE"/>
    <property type="match status" value="1"/>
</dbReference>
<gene>
    <name evidence="3" type="ORF">CPT_Seuss77</name>
</gene>
<dbReference type="Gene3D" id="1.10.260.40">
    <property type="entry name" value="lambda repressor-like DNA-binding domains"/>
    <property type="match status" value="1"/>
</dbReference>
<dbReference type="GO" id="GO:0003677">
    <property type="term" value="F:DNA binding"/>
    <property type="evidence" value="ECO:0007669"/>
    <property type="project" value="InterPro"/>
</dbReference>
<sequence length="133" mass="14902">MANNTTDQMVDDYYNGGSPETVAAKYGRHVSTLWKAIREERIRNPDRTRTGGRQRGPKTMADKSTISPLHISVGLKIAKYRAVNEITVSDLGQAIDVSRVRIRTMEVGAHDFTLTELVNLSHVLKIPLEELIK</sequence>
<evidence type="ECO:0000259" key="2">
    <source>
        <dbReference type="PROSITE" id="PS50943"/>
    </source>
</evidence>
<dbReference type="PROSITE" id="PS50943">
    <property type="entry name" value="HTH_CROC1"/>
    <property type="match status" value="1"/>
</dbReference>
<accession>A0A0K1LN15</accession>
<feature type="region of interest" description="Disordered" evidence="1">
    <location>
        <begin position="41"/>
        <end position="63"/>
    </location>
</feature>
<dbReference type="InterPro" id="IPR010982">
    <property type="entry name" value="Lambda_DNA-bd_dom_sf"/>
</dbReference>